<gene>
    <name evidence="1" type="ORF">KX01_1049</name>
</gene>
<evidence type="ECO:0000313" key="1">
    <source>
        <dbReference type="EMBL" id="APC97638.1"/>
    </source>
</evidence>
<organism evidence="1 2">
    <name type="scientific">Francisella frigiditurris</name>
    <dbReference type="NCBI Taxonomy" id="1542390"/>
    <lineage>
        <taxon>Bacteria</taxon>
        <taxon>Pseudomonadati</taxon>
        <taxon>Pseudomonadota</taxon>
        <taxon>Gammaproteobacteria</taxon>
        <taxon>Thiotrichales</taxon>
        <taxon>Francisellaceae</taxon>
        <taxon>Francisella</taxon>
    </lineage>
</organism>
<evidence type="ECO:0000313" key="2">
    <source>
        <dbReference type="Proteomes" id="UP000182521"/>
    </source>
</evidence>
<dbReference type="InterPro" id="IPR011256">
    <property type="entry name" value="Reg_factor_effector_dom_sf"/>
</dbReference>
<dbReference type="EMBL" id="CP009654">
    <property type="protein sequence ID" value="APC97638.1"/>
    <property type="molecule type" value="Genomic_DNA"/>
</dbReference>
<dbReference type="RefSeq" id="WP_071663974.1">
    <property type="nucleotide sequence ID" value="NZ_CP009654.1"/>
</dbReference>
<accession>A0A1J0KVI7</accession>
<dbReference type="AlphaFoldDB" id="A0A1J0KVI7"/>
<dbReference type="KEGG" id="frc:KX01_1049"/>
<dbReference type="Proteomes" id="UP000182521">
    <property type="component" value="Chromosome"/>
</dbReference>
<reference evidence="2" key="1">
    <citation type="submission" date="2014-10" db="EMBL/GenBank/DDBJ databases">
        <authorList>
            <person name="Kuske C.R."/>
            <person name="Challacombe J.F."/>
            <person name="Daligault H.E."/>
            <person name="Davenport K.W."/>
            <person name="Johnson S.L."/>
            <person name="Siddaramappa S."/>
            <person name="Petersen J.M."/>
        </authorList>
    </citation>
    <scope>NUCLEOTIDE SEQUENCE [LARGE SCALE GENOMIC DNA]</scope>
    <source>
        <strain evidence="2">CA97-1460</strain>
    </source>
</reference>
<protein>
    <recommendedName>
        <fullName evidence="3">Integron-associated effector binding protein domain-containing protein</fullName>
    </recommendedName>
</protein>
<dbReference type="PANTHER" id="PTHR36444:SF2">
    <property type="entry name" value="TRANSCRIPTIONAL REGULATOR PROTEIN YOBU-RELATED"/>
    <property type="match status" value="1"/>
</dbReference>
<proteinExistence type="predicted"/>
<sequence length="137" mass="16126">MKVVGVSTEVSNDRDDLLENAWDLFFKSEVLDYLDGKNLSADIISVYYNYQGDHTKPYSLLIGYEVDESFETPTGFEDVIINLNHEQHRLEGEDTEAVIEKWQEIWDDNSRERAYIADFDRFNPIEDFIEINVEYKN</sequence>
<dbReference type="InterPro" id="IPR053182">
    <property type="entry name" value="YobU-like_regulator"/>
</dbReference>
<dbReference type="Gene3D" id="3.20.80.10">
    <property type="entry name" value="Regulatory factor, effector binding domain"/>
    <property type="match status" value="1"/>
</dbReference>
<name>A0A1J0KVI7_9GAMM</name>
<dbReference type="PANTHER" id="PTHR36444">
    <property type="entry name" value="TRANSCRIPTIONAL REGULATOR PROTEIN YOBU-RELATED"/>
    <property type="match status" value="1"/>
</dbReference>
<dbReference type="OrthoDB" id="3173400at2"/>
<dbReference type="STRING" id="1542390.KX01_1049"/>
<evidence type="ECO:0008006" key="3">
    <source>
        <dbReference type="Google" id="ProtNLM"/>
    </source>
</evidence>
<keyword evidence="2" id="KW-1185">Reference proteome</keyword>